<reference evidence="1 2" key="1">
    <citation type="journal article" date="2024" name="J. Plant Pathol.">
        <title>Sequence and assembly of the genome of Seiridium unicorne, isolate CBS 538.82, causal agent of cypress canker disease.</title>
        <authorList>
            <person name="Scali E."/>
            <person name="Rocca G.D."/>
            <person name="Danti R."/>
            <person name="Garbelotto M."/>
            <person name="Barberini S."/>
            <person name="Baroncelli R."/>
            <person name="Emiliani G."/>
        </authorList>
    </citation>
    <scope>NUCLEOTIDE SEQUENCE [LARGE SCALE GENOMIC DNA]</scope>
    <source>
        <strain evidence="1 2">BM-138-508</strain>
    </source>
</reference>
<evidence type="ECO:0000313" key="1">
    <source>
        <dbReference type="EMBL" id="KAK9413945.1"/>
    </source>
</evidence>
<dbReference type="Proteomes" id="UP001408356">
    <property type="component" value="Unassembled WGS sequence"/>
</dbReference>
<organism evidence="1 2">
    <name type="scientific">Seiridium unicorne</name>
    <dbReference type="NCBI Taxonomy" id="138068"/>
    <lineage>
        <taxon>Eukaryota</taxon>
        <taxon>Fungi</taxon>
        <taxon>Dikarya</taxon>
        <taxon>Ascomycota</taxon>
        <taxon>Pezizomycotina</taxon>
        <taxon>Sordariomycetes</taxon>
        <taxon>Xylariomycetidae</taxon>
        <taxon>Amphisphaeriales</taxon>
        <taxon>Sporocadaceae</taxon>
        <taxon>Seiridium</taxon>
    </lineage>
</organism>
<keyword evidence="2" id="KW-1185">Reference proteome</keyword>
<dbReference type="EMBL" id="JARVKF010000432">
    <property type="protein sequence ID" value="KAK9413945.1"/>
    <property type="molecule type" value="Genomic_DNA"/>
</dbReference>
<protein>
    <submittedName>
        <fullName evidence="1">Heterokaryon incompatibility domain-containing protein</fullName>
    </submittedName>
</protein>
<gene>
    <name evidence="1" type="ORF">SUNI508_11521</name>
</gene>
<comment type="caution">
    <text evidence="1">The sequence shown here is derived from an EMBL/GenBank/DDBJ whole genome shotgun (WGS) entry which is preliminary data.</text>
</comment>
<name>A0ABR2UH44_9PEZI</name>
<accession>A0ABR2UH44</accession>
<sequence>MLARDVEILCGKDVLEWHQLDSFFRFLEYRSSKASDEFHCRSSDLLDEEYNEIRDDHNERELPHREVLASDASKFFISDDNPPADNVFGSKYMPKFILVVQRHHSDTLCYDLRDKLFGLLGLDPQMKEFTLDYHSSPWELYVKVLVYLQRRHALMPALLVSQVLQKALLIQSHERPVYEAIRSLEPVYNHGDRLFRDKVRAVRTVSRVGATTGNEGKVSPEELETIRDSLGLQWTSAERSFSDRDFSSSQQSLLVNLATREDMFLSSTFNLPACSATMSPAKSSDLQDAFLQVLRAPLDYVGLGGPSVAPGDIICQELEIEAPMFAIRNPDARTEVHSLVGRCFVYTLVDEIEKQTAREDMGVDLTHINNGEVSGTYWAPQVTRYMPTIAAGPPGVCDDELCFDLEALASMSAHSDYWISNSSEPWFESVQVMARLETSTDA</sequence>
<evidence type="ECO:0000313" key="2">
    <source>
        <dbReference type="Proteomes" id="UP001408356"/>
    </source>
</evidence>
<proteinExistence type="predicted"/>